<keyword evidence="2" id="KW-1133">Transmembrane helix</keyword>
<feature type="transmembrane region" description="Helical" evidence="2">
    <location>
        <begin position="188"/>
        <end position="209"/>
    </location>
</feature>
<dbReference type="AlphaFoldDB" id="A0A8J5M8R9"/>
<comment type="caution">
    <text evidence="3">The sequence shown here is derived from an EMBL/GenBank/DDBJ whole genome shotgun (WGS) entry which is preliminary data.</text>
</comment>
<evidence type="ECO:0000313" key="3">
    <source>
        <dbReference type="EMBL" id="KAG6966797.1"/>
    </source>
</evidence>
<reference evidence="3" key="1">
    <citation type="submission" date="2021-01" db="EMBL/GenBank/DDBJ databases">
        <title>Phytophthora aleatoria, a newly-described species from Pinus radiata is distinct from Phytophthora cactorum isolates based on comparative genomics.</title>
        <authorList>
            <person name="Mcdougal R."/>
            <person name="Panda P."/>
            <person name="Williams N."/>
            <person name="Studholme D.J."/>
        </authorList>
    </citation>
    <scope>NUCLEOTIDE SEQUENCE</scope>
    <source>
        <strain evidence="3">NZFS 4037</strain>
    </source>
</reference>
<feature type="compositionally biased region" description="Polar residues" evidence="1">
    <location>
        <begin position="1"/>
        <end position="11"/>
    </location>
</feature>
<name>A0A8J5M8R9_9STRA</name>
<keyword evidence="2" id="KW-0812">Transmembrane</keyword>
<keyword evidence="2" id="KW-0472">Membrane</keyword>
<evidence type="ECO:0000256" key="1">
    <source>
        <dbReference type="SAM" id="MobiDB-lite"/>
    </source>
</evidence>
<sequence length="506" mass="54542">MDATTASSRGSSAVDVNTTSSSSIDSAASVNAGDSDKSVSSNSGDSCAWYDDGECTRPRTCADCLNVLLSTDSCAVDPRGACVSMSQYESYLANRYYYTPLQRYFPSSEYTYCSANDSVCATCSEQWNANFASTGSAGMSSYCTGTDGCVCIADCEIPDWKDTVINDQCTASGSGSGADSGSSMATRITVSIFVGVAVAVFLAFATWGVRRFINRRQYGLEVIYRETRTRPRPPPAGPQLSLSGWKSLRQNLIDSEHGFIGSEAVTLQRNAQGIAQCTGRFHAFTMNASSNSTASLDVDVGEDSPVVTKTISSNSADSCTWYAGASCKRPRTCYDCLNVKVASGECAIMPNGMCVSLAEYSHYFSTQQELGIFYKYYSSSKYTYCSVDDSACVVFGVLLGLWGIKLLLKRREIGRGRGSSIPTDRETWILPRRPRTGPQLALTGWKELRENLIAIEKEVYGGAGVAQGAIENLTAADVPNAAMEEGSAYYPVSPTQRRPRDASRLH</sequence>
<evidence type="ECO:0000313" key="4">
    <source>
        <dbReference type="Proteomes" id="UP000709295"/>
    </source>
</evidence>
<organism evidence="3 4">
    <name type="scientific">Phytophthora aleatoria</name>
    <dbReference type="NCBI Taxonomy" id="2496075"/>
    <lineage>
        <taxon>Eukaryota</taxon>
        <taxon>Sar</taxon>
        <taxon>Stramenopiles</taxon>
        <taxon>Oomycota</taxon>
        <taxon>Peronosporomycetes</taxon>
        <taxon>Peronosporales</taxon>
        <taxon>Peronosporaceae</taxon>
        <taxon>Phytophthora</taxon>
    </lineage>
</organism>
<gene>
    <name evidence="3" type="ORF">JG688_00006583</name>
</gene>
<dbReference type="EMBL" id="JAENGY010000291">
    <property type="protein sequence ID" value="KAG6966797.1"/>
    <property type="molecule type" value="Genomic_DNA"/>
</dbReference>
<feature type="region of interest" description="Disordered" evidence="1">
    <location>
        <begin position="1"/>
        <end position="45"/>
    </location>
</feature>
<evidence type="ECO:0000256" key="2">
    <source>
        <dbReference type="SAM" id="Phobius"/>
    </source>
</evidence>
<proteinExistence type="predicted"/>
<dbReference type="Proteomes" id="UP000709295">
    <property type="component" value="Unassembled WGS sequence"/>
</dbReference>
<feature type="region of interest" description="Disordered" evidence="1">
    <location>
        <begin position="487"/>
        <end position="506"/>
    </location>
</feature>
<keyword evidence="4" id="KW-1185">Reference proteome</keyword>
<accession>A0A8J5M8R9</accession>
<protein>
    <submittedName>
        <fullName evidence="3">Uncharacterized protein</fullName>
    </submittedName>
</protein>
<feature type="compositionally biased region" description="Low complexity" evidence="1">
    <location>
        <begin position="14"/>
        <end position="45"/>
    </location>
</feature>